<keyword evidence="9" id="KW-0808">Transferase</keyword>
<sequence>MKCIILILCLFLLGAESFWKRQSSEDPRDVVRQGLLNLYRISNSVGWFNSTGWEDPESEEYCSWYGITCDEKNTMITLNLTNNNLNGKIYNEWKDLVGLLHVDLSHNNLTGSFPKSIEDLDDLTYLDFSYNKLSDVLPYLIGKGTWTKLQTVNLNHNEFLGLVPSAFELLPSLTTLDLSNNQLTGLLFSDVKKGNLLQCDLSGNHFRCPIATWTESLCQAECSDHVRAPAIMPKLALAALILFWISFPLAIMAIFVFEKGWGFWKRGTVHYQPVNMDNPFDDAE</sequence>
<organism evidence="9 10">
    <name type="scientific">Planoprotostelium fungivorum</name>
    <dbReference type="NCBI Taxonomy" id="1890364"/>
    <lineage>
        <taxon>Eukaryota</taxon>
        <taxon>Amoebozoa</taxon>
        <taxon>Evosea</taxon>
        <taxon>Variosea</taxon>
        <taxon>Cavosteliida</taxon>
        <taxon>Cavosteliaceae</taxon>
        <taxon>Planoprotostelium</taxon>
    </lineage>
</organism>
<keyword evidence="6" id="KW-1133">Transmembrane helix</keyword>
<dbReference type="GO" id="GO:0016301">
    <property type="term" value="F:kinase activity"/>
    <property type="evidence" value="ECO:0007669"/>
    <property type="project" value="UniProtKB-KW"/>
</dbReference>
<feature type="domain" description="Leucine-rich repeat-containing N-terminal plant-type" evidence="8">
    <location>
        <begin position="51"/>
        <end position="70"/>
    </location>
</feature>
<dbReference type="FunFam" id="3.80.10.10:FF:000400">
    <property type="entry name" value="Nuclear pore complex protein NUP107"/>
    <property type="match status" value="1"/>
</dbReference>
<keyword evidence="10" id="KW-1185">Reference proteome</keyword>
<evidence type="ECO:0000256" key="2">
    <source>
        <dbReference type="ARBA" id="ARBA00022614"/>
    </source>
</evidence>
<dbReference type="InterPro" id="IPR003591">
    <property type="entry name" value="Leu-rich_rpt_typical-subtyp"/>
</dbReference>
<evidence type="ECO:0000259" key="8">
    <source>
        <dbReference type="Pfam" id="PF08263"/>
    </source>
</evidence>
<evidence type="ECO:0000313" key="10">
    <source>
        <dbReference type="Proteomes" id="UP000241769"/>
    </source>
</evidence>
<evidence type="ECO:0000313" key="9">
    <source>
        <dbReference type="EMBL" id="PRP81748.1"/>
    </source>
</evidence>
<comment type="subcellular location">
    <subcellularLocation>
        <location evidence="1">Membrane</location>
    </subcellularLocation>
</comment>
<evidence type="ECO:0000256" key="7">
    <source>
        <dbReference type="SAM" id="SignalP"/>
    </source>
</evidence>
<feature type="chain" id="PRO_5015107093" evidence="7">
    <location>
        <begin position="18"/>
        <end position="284"/>
    </location>
</feature>
<dbReference type="GO" id="GO:0016020">
    <property type="term" value="C:membrane"/>
    <property type="evidence" value="ECO:0007669"/>
    <property type="project" value="UniProtKB-SubCell"/>
</dbReference>
<keyword evidence="4" id="KW-0677">Repeat</keyword>
<evidence type="ECO:0000256" key="4">
    <source>
        <dbReference type="ARBA" id="ARBA00022737"/>
    </source>
</evidence>
<name>A0A2P6NCS5_9EUKA</name>
<evidence type="ECO:0000256" key="6">
    <source>
        <dbReference type="SAM" id="Phobius"/>
    </source>
</evidence>
<dbReference type="InterPro" id="IPR050994">
    <property type="entry name" value="At_inactive_RLKs"/>
</dbReference>
<dbReference type="AlphaFoldDB" id="A0A2P6NCS5"/>
<keyword evidence="3 7" id="KW-0732">Signal</keyword>
<dbReference type="InterPro" id="IPR032675">
    <property type="entry name" value="LRR_dom_sf"/>
</dbReference>
<evidence type="ECO:0000256" key="1">
    <source>
        <dbReference type="ARBA" id="ARBA00004370"/>
    </source>
</evidence>
<dbReference type="Proteomes" id="UP000241769">
    <property type="component" value="Unassembled WGS sequence"/>
</dbReference>
<feature type="transmembrane region" description="Helical" evidence="6">
    <location>
        <begin position="235"/>
        <end position="257"/>
    </location>
</feature>
<dbReference type="PANTHER" id="PTHR48010:SF5">
    <property type="entry name" value="PROTEIN TOO MANY MOUTHS"/>
    <property type="match status" value="1"/>
</dbReference>
<dbReference type="OrthoDB" id="442066at2759"/>
<dbReference type="InterPro" id="IPR013210">
    <property type="entry name" value="LRR_N_plant-typ"/>
</dbReference>
<gene>
    <name evidence="9" type="ORF">PROFUN_10848</name>
</gene>
<keyword evidence="9" id="KW-0418">Kinase</keyword>
<dbReference type="Gene3D" id="3.80.10.10">
    <property type="entry name" value="Ribonuclease Inhibitor"/>
    <property type="match status" value="1"/>
</dbReference>
<protein>
    <submittedName>
        <fullName evidence="9">Leucine-rich repeat protein kinase</fullName>
    </submittedName>
</protein>
<dbReference type="SUPFAM" id="SSF52058">
    <property type="entry name" value="L domain-like"/>
    <property type="match status" value="1"/>
</dbReference>
<keyword evidence="5 6" id="KW-0472">Membrane</keyword>
<comment type="caution">
    <text evidence="9">The sequence shown here is derived from an EMBL/GenBank/DDBJ whole genome shotgun (WGS) entry which is preliminary data.</text>
</comment>
<evidence type="ECO:0000256" key="5">
    <source>
        <dbReference type="ARBA" id="ARBA00023136"/>
    </source>
</evidence>
<feature type="signal peptide" evidence="7">
    <location>
        <begin position="1"/>
        <end position="17"/>
    </location>
</feature>
<keyword evidence="6" id="KW-0812">Transmembrane</keyword>
<proteinExistence type="predicted"/>
<dbReference type="PROSITE" id="PS51450">
    <property type="entry name" value="LRR"/>
    <property type="match status" value="1"/>
</dbReference>
<keyword evidence="2" id="KW-0433">Leucine-rich repeat</keyword>
<accession>A0A2P6NCS5</accession>
<dbReference type="InParanoid" id="A0A2P6NCS5"/>
<dbReference type="EMBL" id="MDYQ01000119">
    <property type="protein sequence ID" value="PRP81748.1"/>
    <property type="molecule type" value="Genomic_DNA"/>
</dbReference>
<dbReference type="PANTHER" id="PTHR48010">
    <property type="entry name" value="OS05G0588300 PROTEIN"/>
    <property type="match status" value="1"/>
</dbReference>
<evidence type="ECO:0000256" key="3">
    <source>
        <dbReference type="ARBA" id="ARBA00022729"/>
    </source>
</evidence>
<dbReference type="Pfam" id="PF08263">
    <property type="entry name" value="LRRNT_2"/>
    <property type="match status" value="1"/>
</dbReference>
<dbReference type="STRING" id="1890364.A0A2P6NCS5"/>
<reference evidence="9 10" key="1">
    <citation type="journal article" date="2018" name="Genome Biol. Evol.">
        <title>Multiple Roots of Fruiting Body Formation in Amoebozoa.</title>
        <authorList>
            <person name="Hillmann F."/>
            <person name="Forbes G."/>
            <person name="Novohradska S."/>
            <person name="Ferling I."/>
            <person name="Riege K."/>
            <person name="Groth M."/>
            <person name="Westermann M."/>
            <person name="Marz M."/>
            <person name="Spaller T."/>
            <person name="Winckler T."/>
            <person name="Schaap P."/>
            <person name="Glockner G."/>
        </authorList>
    </citation>
    <scope>NUCLEOTIDE SEQUENCE [LARGE SCALE GENOMIC DNA]</scope>
    <source>
        <strain evidence="9 10">Jena</strain>
    </source>
</reference>
<dbReference type="Pfam" id="PF13855">
    <property type="entry name" value="LRR_8"/>
    <property type="match status" value="1"/>
</dbReference>
<dbReference type="InterPro" id="IPR001611">
    <property type="entry name" value="Leu-rich_rpt"/>
</dbReference>
<dbReference type="SMART" id="SM00369">
    <property type="entry name" value="LRR_TYP"/>
    <property type="match status" value="4"/>
</dbReference>
<dbReference type="PRINTS" id="PR00019">
    <property type="entry name" value="LEURICHRPT"/>
</dbReference>
<dbReference type="Pfam" id="PF00560">
    <property type="entry name" value="LRR_1"/>
    <property type="match status" value="2"/>
</dbReference>